<sequence length="172" mass="18543">MVGSVIVIGNRGGGSNDGSGDLNCGCKINRRAAMLSWGKSGIKRRHETGGEGLAVQRRDGGMISRCKRFGRRRGWGAIEAVVVTGPSQWICLHDETQGLDALSGPPNPPDKSGARWLLLIQVSSCARPCRCIHLRTCCLGKRELRTPRIDSGPSPLPRDCVASPARDWFPQG</sequence>
<evidence type="ECO:0000313" key="2">
    <source>
        <dbReference type="Proteomes" id="UP000240493"/>
    </source>
</evidence>
<evidence type="ECO:0000313" key="1">
    <source>
        <dbReference type="EMBL" id="PTB38257.1"/>
    </source>
</evidence>
<gene>
    <name evidence="1" type="ORF">M441DRAFT_249224</name>
</gene>
<accession>A0A2T3Z0D7</accession>
<name>A0A2T3Z0D7_TRIA4</name>
<keyword evidence="2" id="KW-1185">Reference proteome</keyword>
<protein>
    <submittedName>
        <fullName evidence="1">Uncharacterized protein</fullName>
    </submittedName>
</protein>
<organism evidence="1 2">
    <name type="scientific">Trichoderma asperellum (strain ATCC 204424 / CBS 433.97 / NBRC 101777)</name>
    <dbReference type="NCBI Taxonomy" id="1042311"/>
    <lineage>
        <taxon>Eukaryota</taxon>
        <taxon>Fungi</taxon>
        <taxon>Dikarya</taxon>
        <taxon>Ascomycota</taxon>
        <taxon>Pezizomycotina</taxon>
        <taxon>Sordariomycetes</taxon>
        <taxon>Hypocreomycetidae</taxon>
        <taxon>Hypocreales</taxon>
        <taxon>Hypocreaceae</taxon>
        <taxon>Trichoderma</taxon>
    </lineage>
</organism>
<dbReference type="AlphaFoldDB" id="A0A2T3Z0D7"/>
<reference evidence="1 2" key="1">
    <citation type="submission" date="2016-07" db="EMBL/GenBank/DDBJ databases">
        <title>Multiple horizontal gene transfer events from other fungi enriched the ability of initially mycotrophic Trichoderma (Ascomycota) to feed on dead plant biomass.</title>
        <authorList>
            <consortium name="DOE Joint Genome Institute"/>
            <person name="Aerts A."/>
            <person name="Atanasova L."/>
            <person name="Chenthamara K."/>
            <person name="Zhang J."/>
            <person name="Grujic M."/>
            <person name="Henrissat B."/>
            <person name="Kuo A."/>
            <person name="Salamov A."/>
            <person name="Lipzen A."/>
            <person name="Labutti K."/>
            <person name="Barry K."/>
            <person name="Miao Y."/>
            <person name="Rahimi M.J."/>
            <person name="Shen Q."/>
            <person name="Grigoriev I.V."/>
            <person name="Kubicek C.P."/>
            <person name="Druzhinina I.S."/>
        </authorList>
    </citation>
    <scope>NUCLEOTIDE SEQUENCE [LARGE SCALE GENOMIC DNA]</scope>
    <source>
        <strain evidence="1 2">CBS 433.97</strain>
    </source>
</reference>
<dbReference type="Proteomes" id="UP000240493">
    <property type="component" value="Unassembled WGS sequence"/>
</dbReference>
<dbReference type="EMBL" id="KZ679266">
    <property type="protein sequence ID" value="PTB38257.1"/>
    <property type="molecule type" value="Genomic_DNA"/>
</dbReference>
<proteinExistence type="predicted"/>